<dbReference type="HOGENOM" id="CLU_097447_0_0_6"/>
<dbReference type="InterPro" id="IPR014914">
    <property type="entry name" value="RES_dom"/>
</dbReference>
<feature type="domain" description="RES" evidence="1">
    <location>
        <begin position="72"/>
        <end position="209"/>
    </location>
</feature>
<proteinExistence type="predicted"/>
<dbReference type="SMART" id="SM00953">
    <property type="entry name" value="RES"/>
    <property type="match status" value="1"/>
</dbReference>
<organism evidence="2 3">
    <name type="scientific">Pseudomonas paraeruginosa (strain DSM 24068 / PA7)</name>
    <name type="common">Pseudomonas aeruginosa (strain PA7)</name>
    <dbReference type="NCBI Taxonomy" id="381754"/>
    <lineage>
        <taxon>Bacteria</taxon>
        <taxon>Pseudomonadati</taxon>
        <taxon>Pseudomonadota</taxon>
        <taxon>Gammaproteobacteria</taxon>
        <taxon>Pseudomonadales</taxon>
        <taxon>Pseudomonadaceae</taxon>
        <taxon>Pseudomonas</taxon>
        <taxon>Pseudomonas paraeruginosa</taxon>
    </lineage>
</organism>
<evidence type="ECO:0000313" key="2">
    <source>
        <dbReference type="EMBL" id="ABR85890.1"/>
    </source>
</evidence>
<dbReference type="AlphaFoldDB" id="A6V9H1"/>
<evidence type="ECO:0000259" key="1">
    <source>
        <dbReference type="SMART" id="SM00953"/>
    </source>
</evidence>
<evidence type="ECO:0000313" key="3">
    <source>
        <dbReference type="Proteomes" id="UP000001582"/>
    </source>
</evidence>
<reference evidence="2 3" key="2">
    <citation type="journal article" date="2010" name="PLoS ONE">
        <title>Complete genome sequence of the multiresistant taxonomic outlier Pseudomonas aeruginosa PA7.</title>
        <authorList>
            <person name="Roy P.H."/>
            <person name="Tetu S.G."/>
            <person name="Larouche A."/>
            <person name="Elbourne L."/>
            <person name="Tremblay S."/>
            <person name="Ren Q."/>
            <person name="Dodson R."/>
            <person name="Harkins D."/>
            <person name="Shay R."/>
            <person name="Watkins K."/>
            <person name="Mahamoud Y."/>
            <person name="Paulsen I.T."/>
        </authorList>
    </citation>
    <scope>NUCLEOTIDE SEQUENCE [LARGE SCALE GENOMIC DNA]</scope>
    <source>
        <strain evidence="2 3">PA7</strain>
    </source>
</reference>
<name>A6V9H1_PSEP7</name>
<dbReference type="KEGG" id="pap:PSPA7_4353"/>
<sequence>MVSEIWRLCAGEKQVRPLQGRLVRLVESQEQVATLQLVDTLEEQALLEELLESSKPPLPESAEPLHYLLKTPFRYPPLRWGSRFGRRHEPGLFYAALKLETAMAEGAYYRCVLWSGMAVPPPSGRILSEHASFEAAWKVERGVRLQEPPFSDYERALTDTADYRVAQELGSAMRGAGVQAFEYRSARCPQRGCNVALFTPRAFIEKRPRNLTPWLCETTASYVAFKPAHVPGSPKVFARELFLVDGRLPQPA</sequence>
<accession>A6V9H1</accession>
<reference evidence="2 3" key="1">
    <citation type="submission" date="2007-06" db="EMBL/GenBank/DDBJ databases">
        <authorList>
            <person name="Dodson R.J."/>
            <person name="Harkins D."/>
            <person name="Paulsen I.T."/>
        </authorList>
    </citation>
    <scope>NUCLEOTIDE SEQUENCE [LARGE SCALE GENOMIC DNA]</scope>
    <source>
        <strain evidence="2 3">PA7</strain>
    </source>
</reference>
<dbReference type="Pfam" id="PF08808">
    <property type="entry name" value="RES"/>
    <property type="match status" value="1"/>
</dbReference>
<dbReference type="Proteomes" id="UP000001582">
    <property type="component" value="Chromosome"/>
</dbReference>
<gene>
    <name evidence="2" type="ordered locus">PSPA7_4353</name>
</gene>
<dbReference type="EMBL" id="CP000744">
    <property type="protein sequence ID" value="ABR85890.1"/>
    <property type="molecule type" value="Genomic_DNA"/>
</dbReference>
<protein>
    <submittedName>
        <fullName evidence="2">RES domain family</fullName>
    </submittedName>
</protein>